<feature type="domain" description="HTH LytTR-type" evidence="3">
    <location>
        <begin position="131"/>
        <end position="205"/>
    </location>
</feature>
<dbReference type="Gene3D" id="3.40.50.2300">
    <property type="match status" value="1"/>
</dbReference>
<dbReference type="PROSITE" id="PS50930">
    <property type="entry name" value="HTH_LYTTR"/>
    <property type="match status" value="1"/>
</dbReference>
<dbReference type="InterPro" id="IPR007492">
    <property type="entry name" value="LytTR_DNA-bd_dom"/>
</dbReference>
<keyword evidence="4" id="KW-0238">DNA-binding</keyword>
<evidence type="ECO:0000256" key="1">
    <source>
        <dbReference type="PROSITE-ProRule" id="PRU00169"/>
    </source>
</evidence>
<feature type="modified residue" description="4-aspartylphosphate" evidence="1">
    <location>
        <position position="56"/>
    </location>
</feature>
<dbReference type="PANTHER" id="PTHR37299:SF1">
    <property type="entry name" value="STAGE 0 SPORULATION PROTEIN A HOMOLOG"/>
    <property type="match status" value="1"/>
</dbReference>
<dbReference type="EMBL" id="MORL01000004">
    <property type="protein sequence ID" value="OIN59327.1"/>
    <property type="molecule type" value="Genomic_DNA"/>
</dbReference>
<keyword evidence="1" id="KW-0597">Phosphoprotein</keyword>
<dbReference type="InterPro" id="IPR011006">
    <property type="entry name" value="CheY-like_superfamily"/>
</dbReference>
<dbReference type="SUPFAM" id="SSF52172">
    <property type="entry name" value="CheY-like"/>
    <property type="match status" value="1"/>
</dbReference>
<gene>
    <name evidence="4" type="ORF">BLX24_10110</name>
</gene>
<dbReference type="SMART" id="SM00448">
    <property type="entry name" value="REC"/>
    <property type="match status" value="1"/>
</dbReference>
<reference evidence="4 5" key="1">
    <citation type="submission" date="2016-10" db="EMBL/GenBank/DDBJ databases">
        <title>Arsenicibacter rosenii gen. nov., sp. nov., an efficient arsenic-methylating bacterium isolated from an arsenic-contaminated paddy soil.</title>
        <authorList>
            <person name="Huang K."/>
        </authorList>
    </citation>
    <scope>NUCLEOTIDE SEQUENCE [LARGE SCALE GENOMIC DNA]</scope>
    <source>
        <strain evidence="4 5">SM-1</strain>
    </source>
</reference>
<dbReference type="GO" id="GO:0003677">
    <property type="term" value="F:DNA binding"/>
    <property type="evidence" value="ECO:0007669"/>
    <property type="project" value="UniProtKB-KW"/>
</dbReference>
<dbReference type="GO" id="GO:0000156">
    <property type="term" value="F:phosphorelay response regulator activity"/>
    <property type="evidence" value="ECO:0007669"/>
    <property type="project" value="InterPro"/>
</dbReference>
<dbReference type="AlphaFoldDB" id="A0A1S2VKL1"/>
<dbReference type="OrthoDB" id="1646880at2"/>
<sequence>MHALTAIAIDDEPQALEVIRLHAARVPFLHLAATFTDAFEAIAYLQGNKVDLVFLDINMPDISGIDVATCLPKSPLIVFTTAYSAYAVQGFDLDAVDYLLKPFSLARFLKACNKALDQKNARSGDQAAPFIFIKTGYEEERVLLNDILYIEAEGNYLSFVLTSRKLLSRQTMSDILQLLPARQFVRVHRSFIVSVDHITKIARQDITVAGNLIPIGASYEDAVGVIRAKLTTG</sequence>
<proteinExistence type="predicted"/>
<dbReference type="InterPro" id="IPR046947">
    <property type="entry name" value="LytR-like"/>
</dbReference>
<dbReference type="PROSITE" id="PS50110">
    <property type="entry name" value="RESPONSE_REGULATORY"/>
    <property type="match status" value="1"/>
</dbReference>
<dbReference type="Pfam" id="PF00072">
    <property type="entry name" value="Response_reg"/>
    <property type="match status" value="1"/>
</dbReference>
<dbReference type="PANTHER" id="PTHR37299">
    <property type="entry name" value="TRANSCRIPTIONAL REGULATOR-RELATED"/>
    <property type="match status" value="1"/>
</dbReference>
<accession>A0A1S2VKL1</accession>
<dbReference type="Gene3D" id="2.40.50.1020">
    <property type="entry name" value="LytTr DNA-binding domain"/>
    <property type="match status" value="1"/>
</dbReference>
<keyword evidence="5" id="KW-1185">Reference proteome</keyword>
<dbReference type="InterPro" id="IPR001789">
    <property type="entry name" value="Sig_transdc_resp-reg_receiver"/>
</dbReference>
<dbReference type="SMART" id="SM00850">
    <property type="entry name" value="LytTR"/>
    <property type="match status" value="1"/>
</dbReference>
<comment type="caution">
    <text evidence="4">The sequence shown here is derived from an EMBL/GenBank/DDBJ whole genome shotgun (WGS) entry which is preliminary data.</text>
</comment>
<evidence type="ECO:0000313" key="4">
    <source>
        <dbReference type="EMBL" id="OIN59327.1"/>
    </source>
</evidence>
<evidence type="ECO:0000259" key="3">
    <source>
        <dbReference type="PROSITE" id="PS50930"/>
    </source>
</evidence>
<feature type="domain" description="Response regulatory" evidence="2">
    <location>
        <begin position="5"/>
        <end position="116"/>
    </location>
</feature>
<protein>
    <submittedName>
        <fullName evidence="4">DNA-binding response regulator</fullName>
    </submittedName>
</protein>
<dbReference type="Pfam" id="PF04397">
    <property type="entry name" value="LytTR"/>
    <property type="match status" value="1"/>
</dbReference>
<dbReference type="RefSeq" id="WP_071503010.1">
    <property type="nucleotide sequence ID" value="NZ_MORL01000004.1"/>
</dbReference>
<dbReference type="Proteomes" id="UP000181790">
    <property type="component" value="Unassembled WGS sequence"/>
</dbReference>
<evidence type="ECO:0000259" key="2">
    <source>
        <dbReference type="PROSITE" id="PS50110"/>
    </source>
</evidence>
<name>A0A1S2VKL1_9BACT</name>
<evidence type="ECO:0000313" key="5">
    <source>
        <dbReference type="Proteomes" id="UP000181790"/>
    </source>
</evidence>
<organism evidence="4 5">
    <name type="scientific">Arsenicibacter rosenii</name>
    <dbReference type="NCBI Taxonomy" id="1750698"/>
    <lineage>
        <taxon>Bacteria</taxon>
        <taxon>Pseudomonadati</taxon>
        <taxon>Bacteroidota</taxon>
        <taxon>Cytophagia</taxon>
        <taxon>Cytophagales</taxon>
        <taxon>Spirosomataceae</taxon>
        <taxon>Arsenicibacter</taxon>
    </lineage>
</organism>